<organism evidence="1 2">
    <name type="scientific">Saccharopolyspora elongata</name>
    <dbReference type="NCBI Taxonomy" id="2530387"/>
    <lineage>
        <taxon>Bacteria</taxon>
        <taxon>Bacillati</taxon>
        <taxon>Actinomycetota</taxon>
        <taxon>Actinomycetes</taxon>
        <taxon>Pseudonocardiales</taxon>
        <taxon>Pseudonocardiaceae</taxon>
        <taxon>Saccharopolyspora</taxon>
    </lineage>
</organism>
<accession>A0A4R4YCM5</accession>
<gene>
    <name evidence="1" type="ORF">E1288_30000</name>
</gene>
<dbReference type="AlphaFoldDB" id="A0A4R4YCM5"/>
<dbReference type="Proteomes" id="UP000294947">
    <property type="component" value="Unassembled WGS sequence"/>
</dbReference>
<protein>
    <submittedName>
        <fullName evidence="1">FMN-binding negative transcriptional regulator</fullName>
    </submittedName>
</protein>
<dbReference type="InterPro" id="IPR012349">
    <property type="entry name" value="Split_barrel_FMN-bd"/>
</dbReference>
<dbReference type="OrthoDB" id="9794948at2"/>
<evidence type="ECO:0000313" key="2">
    <source>
        <dbReference type="Proteomes" id="UP000294947"/>
    </source>
</evidence>
<dbReference type="Gene3D" id="2.30.110.10">
    <property type="entry name" value="Electron Transport, Fmn-binding Protein, Chain A"/>
    <property type="match status" value="1"/>
</dbReference>
<evidence type="ECO:0000313" key="1">
    <source>
        <dbReference type="EMBL" id="TDD42313.1"/>
    </source>
</evidence>
<name>A0A4R4YCM5_9PSEU</name>
<dbReference type="SUPFAM" id="SSF50475">
    <property type="entry name" value="FMN-binding split barrel"/>
    <property type="match status" value="1"/>
</dbReference>
<sequence length="224" mass="24972">MATMEGRSSLYVPPHFRETRAQMIVDVVTRNPFGILVTCSSAGEPEASHLAFTYHPNTENGGHGVVLGHLAIANPQCESIRQGKRATIIFSGPHHYISPRFYRTSPSTPTWNYCAVHMTGHLDPTPESGLDETLSKLTDSLEKGYQAPFRYESLSPSYTATRKPGILAFRMTVESIDAQFKMSQNRTAEDRRGVIKGLRRLHDQEADAVASIMDRLLREAKPEN</sequence>
<dbReference type="PIRSF" id="PIRSF010372">
    <property type="entry name" value="PaiB"/>
    <property type="match status" value="1"/>
</dbReference>
<dbReference type="InterPro" id="IPR007396">
    <property type="entry name" value="TR_PAI2-type"/>
</dbReference>
<reference evidence="1 2" key="1">
    <citation type="submission" date="2019-03" db="EMBL/GenBank/DDBJ databases">
        <title>Draft genome sequences of novel Actinobacteria.</title>
        <authorList>
            <person name="Sahin N."/>
            <person name="Ay H."/>
            <person name="Saygin H."/>
        </authorList>
    </citation>
    <scope>NUCLEOTIDE SEQUENCE [LARGE SCALE GENOMIC DNA]</scope>
    <source>
        <strain evidence="1 2">7K502</strain>
    </source>
</reference>
<dbReference type="Pfam" id="PF04299">
    <property type="entry name" value="FMN_bind_2"/>
    <property type="match status" value="1"/>
</dbReference>
<proteinExistence type="predicted"/>
<dbReference type="EMBL" id="SMKW01000049">
    <property type="protein sequence ID" value="TDD42313.1"/>
    <property type="molecule type" value="Genomic_DNA"/>
</dbReference>
<dbReference type="PANTHER" id="PTHR35802">
    <property type="entry name" value="PROTEASE SYNTHASE AND SPORULATION PROTEIN PAI 2"/>
    <property type="match status" value="1"/>
</dbReference>
<dbReference type="RefSeq" id="WP_132490982.1">
    <property type="nucleotide sequence ID" value="NZ_SMKW01000049.1"/>
</dbReference>
<dbReference type="PANTHER" id="PTHR35802:SF1">
    <property type="entry name" value="PROTEASE SYNTHASE AND SPORULATION PROTEIN PAI 2"/>
    <property type="match status" value="1"/>
</dbReference>
<comment type="caution">
    <text evidence="1">The sequence shown here is derived from an EMBL/GenBank/DDBJ whole genome shotgun (WGS) entry which is preliminary data.</text>
</comment>
<keyword evidence="2" id="KW-1185">Reference proteome</keyword>